<feature type="compositionally biased region" description="Basic and acidic residues" evidence="1">
    <location>
        <begin position="487"/>
        <end position="501"/>
    </location>
</feature>
<feature type="region of interest" description="Disordered" evidence="1">
    <location>
        <begin position="353"/>
        <end position="401"/>
    </location>
</feature>
<feature type="compositionally biased region" description="Basic residues" evidence="1">
    <location>
        <begin position="101"/>
        <end position="110"/>
    </location>
</feature>
<evidence type="ECO:0000313" key="3">
    <source>
        <dbReference type="Proteomes" id="UP000095300"/>
    </source>
</evidence>
<feature type="region of interest" description="Disordered" evidence="1">
    <location>
        <begin position="418"/>
        <end position="453"/>
    </location>
</feature>
<feature type="compositionally biased region" description="Polar residues" evidence="1">
    <location>
        <begin position="805"/>
        <end position="822"/>
    </location>
</feature>
<feature type="compositionally biased region" description="Basic and acidic residues" evidence="1">
    <location>
        <begin position="357"/>
        <end position="368"/>
    </location>
</feature>
<dbReference type="AlphaFoldDB" id="A0A1I8PH28"/>
<feature type="compositionally biased region" description="Basic residues" evidence="1">
    <location>
        <begin position="145"/>
        <end position="160"/>
    </location>
</feature>
<feature type="compositionally biased region" description="Polar residues" evidence="1">
    <location>
        <begin position="272"/>
        <end position="281"/>
    </location>
</feature>
<organism evidence="2 3">
    <name type="scientific">Stomoxys calcitrans</name>
    <name type="common">Stable fly</name>
    <name type="synonym">Conops calcitrans</name>
    <dbReference type="NCBI Taxonomy" id="35570"/>
    <lineage>
        <taxon>Eukaryota</taxon>
        <taxon>Metazoa</taxon>
        <taxon>Ecdysozoa</taxon>
        <taxon>Arthropoda</taxon>
        <taxon>Hexapoda</taxon>
        <taxon>Insecta</taxon>
        <taxon>Pterygota</taxon>
        <taxon>Neoptera</taxon>
        <taxon>Endopterygota</taxon>
        <taxon>Diptera</taxon>
        <taxon>Brachycera</taxon>
        <taxon>Muscomorpha</taxon>
        <taxon>Muscoidea</taxon>
        <taxon>Muscidae</taxon>
        <taxon>Stomoxys</taxon>
    </lineage>
</organism>
<reference evidence="2" key="1">
    <citation type="submission" date="2020-05" db="UniProtKB">
        <authorList>
            <consortium name="EnsemblMetazoa"/>
        </authorList>
    </citation>
    <scope>IDENTIFICATION</scope>
    <source>
        <strain evidence="2">USDA</strain>
    </source>
</reference>
<feature type="compositionally biased region" description="Polar residues" evidence="1">
    <location>
        <begin position="739"/>
        <end position="748"/>
    </location>
</feature>
<name>A0A1I8PH28_STOCA</name>
<protein>
    <submittedName>
        <fullName evidence="2">Uncharacterized protein</fullName>
    </submittedName>
</protein>
<gene>
    <name evidence="2" type="primary">106089242</name>
</gene>
<proteinExistence type="predicted"/>
<feature type="region of interest" description="Disordered" evidence="1">
    <location>
        <begin position="737"/>
        <end position="757"/>
    </location>
</feature>
<feature type="region of interest" description="Disordered" evidence="1">
    <location>
        <begin position="884"/>
        <end position="919"/>
    </location>
</feature>
<feature type="region of interest" description="Disordered" evidence="1">
    <location>
        <begin position="797"/>
        <end position="826"/>
    </location>
</feature>
<dbReference type="EnsemblMetazoa" id="SCAU007968-RA">
    <property type="protein sequence ID" value="SCAU007968-PA"/>
    <property type="gene ID" value="SCAU007968"/>
</dbReference>
<keyword evidence="3" id="KW-1185">Reference proteome</keyword>
<feature type="compositionally biased region" description="Polar residues" evidence="1">
    <location>
        <begin position="418"/>
        <end position="428"/>
    </location>
</feature>
<dbReference type="VEuPathDB" id="VectorBase:SCAU007968"/>
<feature type="compositionally biased region" description="Basic and acidic residues" evidence="1">
    <location>
        <begin position="162"/>
        <end position="183"/>
    </location>
</feature>
<feature type="region of interest" description="Disordered" evidence="1">
    <location>
        <begin position="475"/>
        <end position="501"/>
    </location>
</feature>
<sequence length="919" mass="103098">MEESHVNVTRRSRKVKNLEQEVEMILSQDESDEEPQPQQKAPLFKEASMLKTPSAKRPLKNAACTPQPSSEVLQDILQTPRRSCRKSVKPPQDYDDIIIRHSTRSAKKKFAATNENNEENQECSESVVKEEQHPKWSAADVGRSSSKRTRKSRRTTRGGKRNLNDSKYMEDETVHNSSDKTEEMTETVPSPTKKNNADFDNLVANEQTICESKMPNQVTNDLKDNEEEMIQLLQDDTEDVNEMANDGPLTLENEPQKDISIVLAKEDEISKNSIGNLTMPESETKTTTDNGKEDGSDMPLTISNELSSKTVNSPSTLTAKQAEVAEKNDLFGIYLKSQNIDMEDLGLNPIDDEEEADVNKKGIIRQDVDPEEPQEEMPSLIVCDDDDGGEQLSVDDKKPTLNATFDAEDSVVLVKENINTQQSSTSEATEMEALQMSEDEENESNKGSAKKAPRIMLTTTEDKNQTLLCTPPRKLQRPYRVPTPYRTRSDNKPQPKETKVSAEKIPMARENVSVINCNFTTMTPREIVLRGIRKRSMSVCLGTVPLNNEPLLTRSAKKLKRKAVNFYSPANQTAIIEDLDKLIEKSVKKFKKDKTTNLNKNITTRRKRSISCDDRMVLSQSMCVLSKLPRPVAHHVPLLNATLTTSNVTFTSTSSNISASTSKVTRTKLPNFAAIHQKQFQKMENLADHVARKQERSKILINSASKMRPASAQKNVSANINNKSNQMENPKALKKIDMSSKSQIQNISSEKKLVTPRKLNPNLVKKPVADYNTSKMLNTSKLPDPRQGKIIIKPKQAMPPKNHLKPNQSHNVASTTLGNSAQKQKHKPAFNLSTHIGNNTTFNKSSSTSSLNNTAIENKSMSFQDKTASRLQRHMDLFKGRLPASRAGVASRKNEAAIKGVRSNRRFELQMQHRKNAEN</sequence>
<dbReference type="OrthoDB" id="6614499at2759"/>
<evidence type="ECO:0000313" key="2">
    <source>
        <dbReference type="EnsemblMetazoa" id="SCAU007968-PA"/>
    </source>
</evidence>
<dbReference type="KEGG" id="scac:106089242"/>
<dbReference type="Proteomes" id="UP000095300">
    <property type="component" value="Unassembled WGS sequence"/>
</dbReference>
<accession>A0A1I8PH28</accession>
<feature type="compositionally biased region" description="Polar residues" evidence="1">
    <location>
        <begin position="301"/>
        <end position="314"/>
    </location>
</feature>
<feature type="region of interest" description="Disordered" evidence="1">
    <location>
        <begin position="80"/>
        <end position="199"/>
    </location>
</feature>
<feature type="compositionally biased region" description="Basic and acidic residues" evidence="1">
    <location>
        <begin position="282"/>
        <end position="295"/>
    </location>
</feature>
<feature type="region of interest" description="Disordered" evidence="1">
    <location>
        <begin position="272"/>
        <end position="314"/>
    </location>
</feature>
<dbReference type="STRING" id="35570.A0A1I8PH28"/>
<evidence type="ECO:0000256" key="1">
    <source>
        <dbReference type="SAM" id="MobiDB-lite"/>
    </source>
</evidence>